<dbReference type="AlphaFoldDB" id="A0A0P1A8W6"/>
<protein>
    <submittedName>
        <fullName evidence="1">Uncharacterized protein</fullName>
    </submittedName>
</protein>
<organism evidence="1 2">
    <name type="scientific">Plasmopara halstedii</name>
    <name type="common">Downy mildew of sunflower</name>
    <dbReference type="NCBI Taxonomy" id="4781"/>
    <lineage>
        <taxon>Eukaryota</taxon>
        <taxon>Sar</taxon>
        <taxon>Stramenopiles</taxon>
        <taxon>Oomycota</taxon>
        <taxon>Peronosporomycetes</taxon>
        <taxon>Peronosporales</taxon>
        <taxon>Peronosporaceae</taxon>
        <taxon>Plasmopara</taxon>
    </lineage>
</organism>
<dbReference type="GeneID" id="36410069"/>
<name>A0A0P1A8W6_PLAHL</name>
<proteinExistence type="predicted"/>
<keyword evidence="2" id="KW-1185">Reference proteome</keyword>
<accession>A0A0P1A8W6</accession>
<dbReference type="Proteomes" id="UP000054928">
    <property type="component" value="Unassembled WGS sequence"/>
</dbReference>
<dbReference type="RefSeq" id="XP_024573511.1">
    <property type="nucleotide sequence ID" value="XM_024722434.2"/>
</dbReference>
<dbReference type="EMBL" id="CCYD01000261">
    <property type="protein sequence ID" value="CEG37142.1"/>
    <property type="molecule type" value="Genomic_DNA"/>
</dbReference>
<sequence>MKKTIASRKTLQNMSLAAHYSNLVREKTDHVPDGGKMFVTGDCTVYCDEVCTVEIPSASLSFKHYMGFTDCACLISALHTSHLSHVKPFVAMF</sequence>
<evidence type="ECO:0000313" key="2">
    <source>
        <dbReference type="Proteomes" id="UP000054928"/>
    </source>
</evidence>
<reference evidence="2" key="1">
    <citation type="submission" date="2014-09" db="EMBL/GenBank/DDBJ databases">
        <authorList>
            <person name="Sharma Rahul"/>
            <person name="Thines Marco"/>
        </authorList>
    </citation>
    <scope>NUCLEOTIDE SEQUENCE [LARGE SCALE GENOMIC DNA]</scope>
</reference>
<evidence type="ECO:0000313" key="1">
    <source>
        <dbReference type="EMBL" id="CEG37142.1"/>
    </source>
</evidence>